<dbReference type="KEGG" id="cbot:ATE48_13395"/>
<proteinExistence type="inferred from homology"/>
<evidence type="ECO:0000256" key="9">
    <source>
        <dbReference type="SAM" id="SignalP"/>
    </source>
</evidence>
<dbReference type="AlphaFoldDB" id="A0A1B1AJV8"/>
<evidence type="ECO:0000256" key="2">
    <source>
        <dbReference type="ARBA" id="ARBA00007613"/>
    </source>
</evidence>
<keyword evidence="4" id="KW-1134">Transmembrane beta strand</keyword>
<dbReference type="STRING" id="1759059.ATE48_13395"/>
<accession>A0A1B1AJV8</accession>
<keyword evidence="8" id="KW-0175">Coiled coil</keyword>
<dbReference type="GO" id="GO:1990281">
    <property type="term" value="C:efflux pump complex"/>
    <property type="evidence" value="ECO:0007669"/>
    <property type="project" value="TreeGrafter"/>
</dbReference>
<evidence type="ECO:0000256" key="4">
    <source>
        <dbReference type="ARBA" id="ARBA00022452"/>
    </source>
</evidence>
<feature type="signal peptide" evidence="9">
    <location>
        <begin position="1"/>
        <end position="21"/>
    </location>
</feature>
<keyword evidence="9" id="KW-0732">Signal</keyword>
<sequence length="436" mass="46667">MNMRILVASIAILPAIFGAYAASADTLEEALVAAHANNPNLEEARLALRSAREDRAQAVAAYLPSLGISGSAGVQTVETDSTSIFGPTTTQSDLEPTTANAQVTQQVFTGFRRSGQSRLARANIDAASEGLRGRAQDVLLATVNVYISVLRDTEIVRLREEHIRDLSTLLAGTRRRLDVGEVSRTDVAQAQTRLAGARAALARSQADLENSQARYMAIVGRAPEGLLPVSASPQTPHTLEEAVRQADDRHPDLGQAESQERAARAQVTIERSALLPQISVVGRADENRDFSTSESRRESSSAVAQFSMPLFEGGYAWSRTRQSRLNVGRAEARTEAQRREVFANVNAAWNNLIAAREILTAANEQVEASAIAVDGAQRERGYGLRSTLDVLDAQEEARNALIGRARANADATIASYSLLAASGALTLDAAIGRAAD</sequence>
<feature type="coiled-coil region" evidence="8">
    <location>
        <begin position="24"/>
        <end position="61"/>
    </location>
</feature>
<evidence type="ECO:0000256" key="7">
    <source>
        <dbReference type="ARBA" id="ARBA00023237"/>
    </source>
</evidence>
<dbReference type="InterPro" id="IPR051906">
    <property type="entry name" value="TolC-like"/>
</dbReference>
<dbReference type="InterPro" id="IPR003423">
    <property type="entry name" value="OMP_efflux"/>
</dbReference>
<dbReference type="Gene3D" id="1.20.1600.10">
    <property type="entry name" value="Outer membrane efflux proteins (OEP)"/>
    <property type="match status" value="1"/>
</dbReference>
<evidence type="ECO:0000256" key="1">
    <source>
        <dbReference type="ARBA" id="ARBA00004442"/>
    </source>
</evidence>
<keyword evidence="5" id="KW-0812">Transmembrane</keyword>
<dbReference type="FunCoup" id="A0A1B1AJV8">
    <property type="interactions" value="254"/>
</dbReference>
<reference evidence="10 11" key="1">
    <citation type="submission" date="2015-11" db="EMBL/GenBank/DDBJ databases">
        <title>Whole-Genome Sequence of Candidatus Oderbacter manganicum from the National Park Lower Oder Valley, Germany.</title>
        <authorList>
            <person name="Braun B."/>
            <person name="Liere K."/>
            <person name="Szewzyk U."/>
        </authorList>
    </citation>
    <scope>NUCLEOTIDE SEQUENCE [LARGE SCALE GENOMIC DNA]</scope>
    <source>
        <strain evidence="10 11">OTSz_A_272</strain>
    </source>
</reference>
<organism evidence="10 11">
    <name type="scientific">Candidatus Viadribacter manganicus</name>
    <dbReference type="NCBI Taxonomy" id="1759059"/>
    <lineage>
        <taxon>Bacteria</taxon>
        <taxon>Pseudomonadati</taxon>
        <taxon>Pseudomonadota</taxon>
        <taxon>Alphaproteobacteria</taxon>
        <taxon>Hyphomonadales</taxon>
        <taxon>Hyphomonadaceae</taxon>
        <taxon>Candidatus Viadribacter</taxon>
    </lineage>
</organism>
<evidence type="ECO:0000313" key="10">
    <source>
        <dbReference type="EMBL" id="ANP46837.1"/>
    </source>
</evidence>
<gene>
    <name evidence="10" type="ORF">ATE48_13395</name>
</gene>
<comment type="similarity">
    <text evidence="2">Belongs to the outer membrane factor (OMF) (TC 1.B.17) family.</text>
</comment>
<dbReference type="GO" id="GO:0015288">
    <property type="term" value="F:porin activity"/>
    <property type="evidence" value="ECO:0007669"/>
    <property type="project" value="TreeGrafter"/>
</dbReference>
<name>A0A1B1AJV8_9PROT</name>
<evidence type="ECO:0000256" key="3">
    <source>
        <dbReference type="ARBA" id="ARBA00022448"/>
    </source>
</evidence>
<dbReference type="EMBL" id="CP013244">
    <property type="protein sequence ID" value="ANP46837.1"/>
    <property type="molecule type" value="Genomic_DNA"/>
</dbReference>
<dbReference type="Pfam" id="PF02321">
    <property type="entry name" value="OEP"/>
    <property type="match status" value="2"/>
</dbReference>
<evidence type="ECO:0000256" key="8">
    <source>
        <dbReference type="SAM" id="Coils"/>
    </source>
</evidence>
<evidence type="ECO:0000256" key="5">
    <source>
        <dbReference type="ARBA" id="ARBA00022692"/>
    </source>
</evidence>
<dbReference type="Proteomes" id="UP000092498">
    <property type="component" value="Chromosome"/>
</dbReference>
<evidence type="ECO:0000313" key="11">
    <source>
        <dbReference type="Proteomes" id="UP000092498"/>
    </source>
</evidence>
<dbReference type="PANTHER" id="PTHR30026:SF22">
    <property type="entry name" value="OUTER MEMBRANE EFFLUX PROTEIN"/>
    <property type="match status" value="1"/>
</dbReference>
<comment type="subcellular location">
    <subcellularLocation>
        <location evidence="1">Cell outer membrane</location>
    </subcellularLocation>
</comment>
<keyword evidence="6" id="KW-0472">Membrane</keyword>
<dbReference type="GO" id="GO:0009279">
    <property type="term" value="C:cell outer membrane"/>
    <property type="evidence" value="ECO:0007669"/>
    <property type="project" value="UniProtKB-SubCell"/>
</dbReference>
<evidence type="ECO:0000256" key="6">
    <source>
        <dbReference type="ARBA" id="ARBA00023136"/>
    </source>
</evidence>
<dbReference type="InParanoid" id="A0A1B1AJV8"/>
<dbReference type="InterPro" id="IPR010130">
    <property type="entry name" value="T1SS_OMP_TolC"/>
</dbReference>
<dbReference type="NCBIfam" id="TIGR01844">
    <property type="entry name" value="type_I_sec_TolC"/>
    <property type="match status" value="1"/>
</dbReference>
<protein>
    <recommendedName>
        <fullName evidence="12">Channel protein TolC</fullName>
    </recommendedName>
</protein>
<feature type="coiled-coil region" evidence="8">
    <location>
        <begin position="187"/>
        <end position="214"/>
    </location>
</feature>
<keyword evidence="3" id="KW-0813">Transport</keyword>
<dbReference type="GO" id="GO:0015562">
    <property type="term" value="F:efflux transmembrane transporter activity"/>
    <property type="evidence" value="ECO:0007669"/>
    <property type="project" value="InterPro"/>
</dbReference>
<dbReference type="SUPFAM" id="SSF56954">
    <property type="entry name" value="Outer membrane efflux proteins (OEP)"/>
    <property type="match status" value="1"/>
</dbReference>
<keyword evidence="11" id="KW-1185">Reference proteome</keyword>
<feature type="chain" id="PRO_5008518903" description="Channel protein TolC" evidence="9">
    <location>
        <begin position="22"/>
        <end position="436"/>
    </location>
</feature>
<dbReference type="OrthoDB" id="9789368at2"/>
<dbReference type="PANTHER" id="PTHR30026">
    <property type="entry name" value="OUTER MEMBRANE PROTEIN TOLC"/>
    <property type="match status" value="1"/>
</dbReference>
<evidence type="ECO:0008006" key="12">
    <source>
        <dbReference type="Google" id="ProtNLM"/>
    </source>
</evidence>
<keyword evidence="7" id="KW-0998">Cell outer membrane</keyword>